<name>A0AAW0NHX7_9GOBI</name>
<dbReference type="EMBL" id="JBBPFD010000015">
    <property type="protein sequence ID" value="KAK7896656.1"/>
    <property type="molecule type" value="Genomic_DNA"/>
</dbReference>
<organism evidence="2 3">
    <name type="scientific">Mugilogobius chulae</name>
    <name type="common">yellowstripe goby</name>
    <dbReference type="NCBI Taxonomy" id="88201"/>
    <lineage>
        <taxon>Eukaryota</taxon>
        <taxon>Metazoa</taxon>
        <taxon>Chordata</taxon>
        <taxon>Craniata</taxon>
        <taxon>Vertebrata</taxon>
        <taxon>Euteleostomi</taxon>
        <taxon>Actinopterygii</taxon>
        <taxon>Neopterygii</taxon>
        <taxon>Teleostei</taxon>
        <taxon>Neoteleostei</taxon>
        <taxon>Acanthomorphata</taxon>
        <taxon>Gobiaria</taxon>
        <taxon>Gobiiformes</taxon>
        <taxon>Gobioidei</taxon>
        <taxon>Gobiidae</taxon>
        <taxon>Gobionellinae</taxon>
        <taxon>Mugilogobius</taxon>
    </lineage>
</organism>
<keyword evidence="3" id="KW-1185">Reference proteome</keyword>
<accession>A0AAW0NHX7</accession>
<reference evidence="3" key="1">
    <citation type="submission" date="2024-04" db="EMBL/GenBank/DDBJ databases">
        <title>Salinicola lusitanus LLJ914,a marine bacterium isolated from the Okinawa Trough.</title>
        <authorList>
            <person name="Li J."/>
        </authorList>
    </citation>
    <scope>NUCLEOTIDE SEQUENCE [LARGE SCALE GENOMIC DNA]</scope>
</reference>
<feature type="region of interest" description="Disordered" evidence="1">
    <location>
        <begin position="13"/>
        <end position="43"/>
    </location>
</feature>
<dbReference type="Proteomes" id="UP001460270">
    <property type="component" value="Unassembled WGS sequence"/>
</dbReference>
<comment type="caution">
    <text evidence="2">The sequence shown here is derived from an EMBL/GenBank/DDBJ whole genome shotgun (WGS) entry which is preliminary data.</text>
</comment>
<protein>
    <submittedName>
        <fullName evidence="2">Uncharacterized protein</fullName>
    </submittedName>
</protein>
<gene>
    <name evidence="2" type="ORF">WMY93_021981</name>
</gene>
<proteinExistence type="predicted"/>
<sequence length="195" mass="21338">MLHHVSAHTLLRSALHRDGKRLGKDQGRSRDCGKKSVGRSSRSSQTNTVLLCALQGLRLHEVTDVNETQMGGKGRVSETAAFGPNFGAFQFGLVQSSDVNPPKDHGPDLEAGPLVCKTVLDMVRTETRERKDDGLQHGEKRERQSLKITVQNVVLTVTSGPERCPLYRQVQTVLLIVLSGAACPPHCNGRIIALW</sequence>
<dbReference type="AlphaFoldDB" id="A0AAW0NHX7"/>
<evidence type="ECO:0000313" key="2">
    <source>
        <dbReference type="EMBL" id="KAK7896656.1"/>
    </source>
</evidence>
<feature type="compositionally biased region" description="Basic and acidic residues" evidence="1">
    <location>
        <begin position="15"/>
        <end position="34"/>
    </location>
</feature>
<evidence type="ECO:0000313" key="3">
    <source>
        <dbReference type="Proteomes" id="UP001460270"/>
    </source>
</evidence>
<evidence type="ECO:0000256" key="1">
    <source>
        <dbReference type="SAM" id="MobiDB-lite"/>
    </source>
</evidence>